<keyword evidence="1" id="KW-0539">Nucleus</keyword>
<evidence type="ECO:0000313" key="5">
    <source>
        <dbReference type="Proteomes" id="UP000012174"/>
    </source>
</evidence>
<organism evidence="4 5">
    <name type="scientific">Eutypa lata (strain UCR-EL1)</name>
    <name type="common">Grapevine dieback disease fungus</name>
    <name type="synonym">Eutypa armeniacae</name>
    <dbReference type="NCBI Taxonomy" id="1287681"/>
    <lineage>
        <taxon>Eukaryota</taxon>
        <taxon>Fungi</taxon>
        <taxon>Dikarya</taxon>
        <taxon>Ascomycota</taxon>
        <taxon>Pezizomycotina</taxon>
        <taxon>Sordariomycetes</taxon>
        <taxon>Xylariomycetidae</taxon>
        <taxon>Xylariales</taxon>
        <taxon>Diatrypaceae</taxon>
        <taxon>Eutypa</taxon>
    </lineage>
</organism>
<proteinExistence type="predicted"/>
<evidence type="ECO:0000256" key="1">
    <source>
        <dbReference type="ARBA" id="ARBA00023242"/>
    </source>
</evidence>
<reference evidence="5" key="1">
    <citation type="journal article" date="2013" name="Genome Announc.">
        <title>Draft genome sequence of the grapevine dieback fungus Eutypa lata UCR-EL1.</title>
        <authorList>
            <person name="Blanco-Ulate B."/>
            <person name="Rolshausen P.E."/>
            <person name="Cantu D."/>
        </authorList>
    </citation>
    <scope>NUCLEOTIDE SEQUENCE [LARGE SCALE GENOMIC DNA]</scope>
    <source>
        <strain evidence="5">UCR-EL1</strain>
    </source>
</reference>
<dbReference type="InterPro" id="IPR036864">
    <property type="entry name" value="Zn2-C6_fun-type_DNA-bd_sf"/>
</dbReference>
<feature type="domain" description="Zn(2)-C6 fungal-type" evidence="3">
    <location>
        <begin position="14"/>
        <end position="47"/>
    </location>
</feature>
<dbReference type="SUPFAM" id="SSF57701">
    <property type="entry name" value="Zn2/Cys6 DNA-binding domain"/>
    <property type="match status" value="1"/>
</dbReference>
<gene>
    <name evidence="4" type="ORF">UCREL1_1892</name>
</gene>
<dbReference type="Proteomes" id="UP000012174">
    <property type="component" value="Unassembled WGS sequence"/>
</dbReference>
<sequence>MGVASMHPSQRRISCEVCRRHKSRCQRIDQNDPKCARCTILKVECTAGQQKKVGRPRQEAALDKKSKRASNAKPVSAGSRTGSNTIDPWYQQNQPTPLGSDKEIAGDELGRSSMISSAVTTAPAPALAPATDDANRRQAWPPMEVDPFYQDATWDIAKDFYSEFPLANMDSSSGSSISSSDTPATTVSHLAPLNMVLPGQHDAGDGIGTSEAISRLFKINLDLHTRVAVVEKNKATLDLDSLLYVESPLFINNLTLAVFMLKTSHEFLQILTQLVNSRRSSRLDTSQRLQPIFPQQIPLSSQSYKHAQVGQTSTFSSSHSPTASQPLTAPLALTIMSIFTQIISLYELCLKHLTARLERISAQPVAPIPGLTFAGLPLPDPCMQGMLFSNVVVDTLQRTERALGIDKTSESSDLGLLSPRQIYMLWSELDERPGIFPGEGAMRPARVRKLFGKVSFLLTQVSVNI</sequence>
<dbReference type="OrthoDB" id="3434319at2759"/>
<keyword evidence="5" id="KW-1185">Reference proteome</keyword>
<dbReference type="GO" id="GO:0008270">
    <property type="term" value="F:zinc ion binding"/>
    <property type="evidence" value="ECO:0007669"/>
    <property type="project" value="InterPro"/>
</dbReference>
<evidence type="ECO:0000313" key="4">
    <source>
        <dbReference type="EMBL" id="EMR71073.1"/>
    </source>
</evidence>
<dbReference type="GO" id="GO:0000981">
    <property type="term" value="F:DNA-binding transcription factor activity, RNA polymerase II-specific"/>
    <property type="evidence" value="ECO:0007669"/>
    <property type="project" value="InterPro"/>
</dbReference>
<dbReference type="KEGG" id="ela:UCREL1_1892"/>
<dbReference type="Gene3D" id="4.10.240.10">
    <property type="entry name" value="Zn(2)-C6 fungal-type DNA-binding domain"/>
    <property type="match status" value="1"/>
</dbReference>
<feature type="compositionally biased region" description="Polar residues" evidence="2">
    <location>
        <begin position="78"/>
        <end position="97"/>
    </location>
</feature>
<dbReference type="HOGENOM" id="CLU_041815_2_0_1"/>
<dbReference type="EMBL" id="KB705712">
    <property type="protein sequence ID" value="EMR71073.1"/>
    <property type="molecule type" value="Genomic_DNA"/>
</dbReference>
<dbReference type="STRING" id="1287681.M7T2L1"/>
<dbReference type="AlphaFoldDB" id="M7T2L1"/>
<protein>
    <submittedName>
        <fullName evidence="4">Putative c6 zinc finger domain-containing protein</fullName>
    </submittedName>
</protein>
<dbReference type="InterPro" id="IPR001138">
    <property type="entry name" value="Zn2Cys6_DnaBD"/>
</dbReference>
<dbReference type="OMA" id="CMQGMLF"/>
<accession>M7T2L1</accession>
<dbReference type="PROSITE" id="PS00463">
    <property type="entry name" value="ZN2_CY6_FUNGAL_1"/>
    <property type="match status" value="1"/>
</dbReference>
<dbReference type="PROSITE" id="PS50048">
    <property type="entry name" value="ZN2_CY6_FUNGAL_2"/>
    <property type="match status" value="1"/>
</dbReference>
<evidence type="ECO:0000256" key="2">
    <source>
        <dbReference type="SAM" id="MobiDB-lite"/>
    </source>
</evidence>
<evidence type="ECO:0000259" key="3">
    <source>
        <dbReference type="PROSITE" id="PS50048"/>
    </source>
</evidence>
<dbReference type="eggNOG" id="ENOG502SIFR">
    <property type="taxonomic scope" value="Eukaryota"/>
</dbReference>
<feature type="region of interest" description="Disordered" evidence="2">
    <location>
        <begin position="49"/>
        <end position="100"/>
    </location>
</feature>
<name>M7T2L1_EUTLA</name>
<dbReference type="CDD" id="cd00067">
    <property type="entry name" value="GAL4"/>
    <property type="match status" value="1"/>
</dbReference>
<dbReference type="Pfam" id="PF00172">
    <property type="entry name" value="Zn_clus"/>
    <property type="match status" value="1"/>
</dbReference>